<dbReference type="eggNOG" id="COG2018">
    <property type="taxonomic scope" value="Bacteria"/>
</dbReference>
<dbReference type="InterPro" id="IPR004942">
    <property type="entry name" value="Roadblock/LAMTOR2_dom"/>
</dbReference>
<dbReference type="Proteomes" id="UP000195880">
    <property type="component" value="Chromosome"/>
</dbReference>
<dbReference type="SMART" id="SM00960">
    <property type="entry name" value="Robl_LC7"/>
    <property type="match status" value="1"/>
</dbReference>
<dbReference type="InterPro" id="IPR053141">
    <property type="entry name" value="Mycobact_SerProt_Inhib_Rv3364c"/>
</dbReference>
<name>A0A1Z1WQJ1_9ACTN</name>
<sequence>MIRDSSLTAGRSGELDWLLDDLVLRVGDVRHAVVLSNDGLAVGASTALTREDAEHLAAVASGFHSLAKGAGRHFGAGGVRQTMVEMDDAFLFVAAAGDGSCLAVLSTVTADIGLVAYEMARMVKRVGEHLDTPARFSGREPGSG</sequence>
<gene>
    <name evidence="2" type="ORF">SMD44_08195</name>
</gene>
<proteinExistence type="predicted"/>
<dbReference type="OrthoDB" id="5187023at2"/>
<dbReference type="Gene3D" id="3.30.450.30">
    <property type="entry name" value="Dynein light chain 2a, cytoplasmic"/>
    <property type="match status" value="1"/>
</dbReference>
<protein>
    <submittedName>
        <fullName evidence="2">Dynein regulation protein LC7</fullName>
    </submittedName>
</protein>
<dbReference type="PANTHER" id="PTHR36222:SF1">
    <property type="entry name" value="SERINE PROTEASE INHIBITOR RV3364C"/>
    <property type="match status" value="1"/>
</dbReference>
<evidence type="ECO:0000259" key="1">
    <source>
        <dbReference type="SMART" id="SM00960"/>
    </source>
</evidence>
<keyword evidence="3" id="KW-1185">Reference proteome</keyword>
<dbReference type="PANTHER" id="PTHR36222">
    <property type="entry name" value="SERINE PROTEASE INHIBITOR RV3364C"/>
    <property type="match status" value="1"/>
</dbReference>
<reference evidence="2 3" key="1">
    <citation type="submission" date="2017-05" db="EMBL/GenBank/DDBJ databases">
        <title>Streptomyces alboflavus Genome sequencing and assembly.</title>
        <authorList>
            <person name="Wang Y."/>
            <person name="Du B."/>
            <person name="Ding Y."/>
            <person name="Liu H."/>
            <person name="Hou Q."/>
            <person name="Liu K."/>
            <person name="Wang C."/>
            <person name="Yao L."/>
        </authorList>
    </citation>
    <scope>NUCLEOTIDE SEQUENCE [LARGE SCALE GENOMIC DNA]</scope>
    <source>
        <strain evidence="2 3">MDJK44</strain>
    </source>
</reference>
<dbReference type="RefSeq" id="WP_087886990.1">
    <property type="nucleotide sequence ID" value="NZ_CP021748.1"/>
</dbReference>
<dbReference type="AlphaFoldDB" id="A0A1Z1WQJ1"/>
<evidence type="ECO:0000313" key="3">
    <source>
        <dbReference type="Proteomes" id="UP000195880"/>
    </source>
</evidence>
<accession>A0A1Z1WQJ1</accession>
<evidence type="ECO:0000313" key="2">
    <source>
        <dbReference type="EMBL" id="ARX88708.1"/>
    </source>
</evidence>
<dbReference type="SUPFAM" id="SSF103196">
    <property type="entry name" value="Roadblock/LC7 domain"/>
    <property type="match status" value="1"/>
</dbReference>
<organism evidence="2 3">
    <name type="scientific">Streptomyces alboflavus</name>
    <dbReference type="NCBI Taxonomy" id="67267"/>
    <lineage>
        <taxon>Bacteria</taxon>
        <taxon>Bacillati</taxon>
        <taxon>Actinomycetota</taxon>
        <taxon>Actinomycetes</taxon>
        <taxon>Kitasatosporales</taxon>
        <taxon>Streptomycetaceae</taxon>
        <taxon>Streptomyces</taxon>
    </lineage>
</organism>
<dbReference type="EMBL" id="CP021748">
    <property type="protein sequence ID" value="ARX88708.1"/>
    <property type="molecule type" value="Genomic_DNA"/>
</dbReference>
<dbReference type="KEGG" id="salf:SMD44_08195"/>
<dbReference type="Pfam" id="PF03259">
    <property type="entry name" value="Robl_LC7"/>
    <property type="match status" value="1"/>
</dbReference>
<dbReference type="STRING" id="67267.GCA_000716675_02934"/>
<feature type="domain" description="Roadblock/LAMTOR2" evidence="1">
    <location>
        <begin position="16"/>
        <end position="106"/>
    </location>
</feature>